<feature type="domain" description="SAM-dependent MTase RsmB/NOP-type" evidence="7">
    <location>
        <begin position="145"/>
        <end position="408"/>
    </location>
</feature>
<dbReference type="RefSeq" id="WP_193343411.1">
    <property type="nucleotide sequence ID" value="NZ_AQHB01000049.1"/>
</dbReference>
<evidence type="ECO:0000313" key="9">
    <source>
        <dbReference type="Proteomes" id="UP000076643"/>
    </source>
</evidence>
<dbReference type="PROSITE" id="PS01153">
    <property type="entry name" value="NOL1_NOP2_SUN"/>
    <property type="match status" value="1"/>
</dbReference>
<dbReference type="PATRIC" id="fig|1365250.3.peg.5112"/>
<dbReference type="Proteomes" id="UP000076643">
    <property type="component" value="Unassembled WGS sequence"/>
</dbReference>
<dbReference type="EMBL" id="AUYB01000158">
    <property type="protein sequence ID" value="KZN29717.1"/>
    <property type="molecule type" value="Genomic_DNA"/>
</dbReference>
<dbReference type="InterPro" id="IPR001678">
    <property type="entry name" value="MeTrfase_RsmB-F_NOP2_dom"/>
</dbReference>
<dbReference type="GO" id="GO:0001510">
    <property type="term" value="P:RNA methylation"/>
    <property type="evidence" value="ECO:0007669"/>
    <property type="project" value="InterPro"/>
</dbReference>
<dbReference type="Pfam" id="PF01189">
    <property type="entry name" value="Methyltr_RsmB-F"/>
    <property type="match status" value="1"/>
</dbReference>
<evidence type="ECO:0000256" key="5">
    <source>
        <dbReference type="ARBA" id="ARBA00022884"/>
    </source>
</evidence>
<evidence type="ECO:0000256" key="4">
    <source>
        <dbReference type="ARBA" id="ARBA00022691"/>
    </source>
</evidence>
<dbReference type="CDD" id="cd02440">
    <property type="entry name" value="AdoMet_MTases"/>
    <property type="match status" value="1"/>
</dbReference>
<dbReference type="PANTHER" id="PTHR22807">
    <property type="entry name" value="NOP2 YEAST -RELATED NOL1/NOP2/FMU SUN DOMAIN-CONTAINING"/>
    <property type="match status" value="1"/>
</dbReference>
<proteinExistence type="inferred from homology"/>
<evidence type="ECO:0000259" key="7">
    <source>
        <dbReference type="PROSITE" id="PS51686"/>
    </source>
</evidence>
<dbReference type="InterPro" id="IPR049560">
    <property type="entry name" value="MeTrfase_RsmB-F_NOP2_cat"/>
</dbReference>
<evidence type="ECO:0000313" key="8">
    <source>
        <dbReference type="EMBL" id="KZN29717.1"/>
    </source>
</evidence>
<comment type="caution">
    <text evidence="6">Lacks conserved residue(s) required for the propagation of feature annotation.</text>
</comment>
<protein>
    <recommendedName>
        <fullName evidence="7">SAM-dependent MTase RsmB/NOP-type domain-containing protein</fullName>
    </recommendedName>
</protein>
<keyword evidence="4 6" id="KW-0949">S-adenosyl-L-methionine</keyword>
<dbReference type="InterPro" id="IPR023267">
    <property type="entry name" value="RCMT"/>
</dbReference>
<organism evidence="8 9">
    <name type="scientific">Pseudoalteromonas luteoviolacea DSM 6061</name>
    <dbReference type="NCBI Taxonomy" id="1365250"/>
    <lineage>
        <taxon>Bacteria</taxon>
        <taxon>Pseudomonadati</taxon>
        <taxon>Pseudomonadota</taxon>
        <taxon>Gammaproteobacteria</taxon>
        <taxon>Alteromonadales</taxon>
        <taxon>Pseudoalteromonadaceae</taxon>
        <taxon>Pseudoalteromonas</taxon>
    </lineage>
</organism>
<dbReference type="Gene3D" id="3.40.50.150">
    <property type="entry name" value="Vaccinia Virus protein VP39"/>
    <property type="match status" value="1"/>
</dbReference>
<dbReference type="Pfam" id="PF22458">
    <property type="entry name" value="RsmF-B_ferredox"/>
    <property type="match status" value="1"/>
</dbReference>
<dbReference type="GO" id="GO:0003723">
    <property type="term" value="F:RNA binding"/>
    <property type="evidence" value="ECO:0007669"/>
    <property type="project" value="UniProtKB-UniRule"/>
</dbReference>
<gene>
    <name evidence="8" type="ORF">N475_05310</name>
</gene>
<dbReference type="SUPFAM" id="SSF53335">
    <property type="entry name" value="S-adenosyl-L-methionine-dependent methyltransferases"/>
    <property type="match status" value="1"/>
</dbReference>
<evidence type="ECO:0000256" key="1">
    <source>
        <dbReference type="ARBA" id="ARBA00007494"/>
    </source>
</evidence>
<dbReference type="PANTHER" id="PTHR22807:SF53">
    <property type="entry name" value="RIBOSOMAL RNA SMALL SUBUNIT METHYLTRANSFERASE B-RELATED"/>
    <property type="match status" value="1"/>
</dbReference>
<evidence type="ECO:0000256" key="2">
    <source>
        <dbReference type="ARBA" id="ARBA00022603"/>
    </source>
</evidence>
<keyword evidence="2 6" id="KW-0489">Methyltransferase</keyword>
<comment type="similarity">
    <text evidence="1 6">Belongs to the class I-like SAM-binding methyltransferase superfamily. RsmB/NOP family.</text>
</comment>
<evidence type="ECO:0000256" key="6">
    <source>
        <dbReference type="PROSITE-ProRule" id="PRU01023"/>
    </source>
</evidence>
<sequence>MTVTRQLLDCLHNAFLQAATLEHYADKVIQQHLAANSSWTLEQRAYFVTTLYNMIRFSRKLMWMTGRKEHVDTIQHCTREDVWDLWGAYTFIQEGQVPDYPELESLDATHLKSALKDAPTDIQLSMPLWLHDRAEQELGNNWPTVARALNQSAGNFIRANGLKANREAVSKALSKESIATLPVEAVSDALEVKQMGYLFRTDAFQRGLFEMQDAGSQLIAPLLELLPGMKVVDACAGAGGKSLHIAALLKNKGRVLSLDIHQHKLDTLKKRAKRAGAHVIETRLIQNSKTIKRQKEKFDRVLLDVPCSGTGVLRRNPDAKWHLDEQSVSDLITLQQDILQRYSQMCRVGGKLVYATCSIFPSENELQIKQFLADNPNWSLEQELSLLPGISSEYDGFYGARLVKNSAE</sequence>
<keyword evidence="9" id="KW-1185">Reference proteome</keyword>
<dbReference type="GO" id="GO:0008173">
    <property type="term" value="F:RNA methyltransferase activity"/>
    <property type="evidence" value="ECO:0007669"/>
    <property type="project" value="InterPro"/>
</dbReference>
<dbReference type="Gene3D" id="3.30.70.1170">
    <property type="entry name" value="Sun protein, domain 3"/>
    <property type="match status" value="1"/>
</dbReference>
<comment type="caution">
    <text evidence="8">The sequence shown here is derived from an EMBL/GenBank/DDBJ whole genome shotgun (WGS) entry which is preliminary data.</text>
</comment>
<dbReference type="InterPro" id="IPR054728">
    <property type="entry name" value="RsmB-like_ferredoxin"/>
</dbReference>
<keyword evidence="5 6" id="KW-0694">RNA-binding</keyword>
<evidence type="ECO:0000256" key="3">
    <source>
        <dbReference type="ARBA" id="ARBA00022679"/>
    </source>
</evidence>
<name>A0A166U9Z8_9GAMM</name>
<reference evidence="8 9" key="1">
    <citation type="submission" date="2013-07" db="EMBL/GenBank/DDBJ databases">
        <title>Comparative Genomic and Metabolomic Analysis of Twelve Strains of Pseudoalteromonas luteoviolacea.</title>
        <authorList>
            <person name="Vynne N.G."/>
            <person name="Mansson M."/>
            <person name="Gram L."/>
        </authorList>
    </citation>
    <scope>NUCLEOTIDE SEQUENCE [LARGE SCALE GENOMIC DNA]</scope>
    <source>
        <strain evidence="8 9">DSM 6061</strain>
    </source>
</reference>
<dbReference type="AlphaFoldDB" id="A0A166U9Z8"/>
<dbReference type="InterPro" id="IPR018314">
    <property type="entry name" value="RsmB/NOL1/NOP2-like_CS"/>
</dbReference>
<accession>A0A166U9Z8</accession>
<dbReference type="PROSITE" id="PS51686">
    <property type="entry name" value="SAM_MT_RSMB_NOP"/>
    <property type="match status" value="1"/>
</dbReference>
<feature type="binding site" evidence="6">
    <location>
        <position position="259"/>
    </location>
    <ligand>
        <name>S-adenosyl-L-methionine</name>
        <dbReference type="ChEBI" id="CHEBI:59789"/>
    </ligand>
</feature>
<dbReference type="PRINTS" id="PR02008">
    <property type="entry name" value="RCMTFAMILY"/>
</dbReference>
<feature type="active site" description="Nucleophile" evidence="6">
    <location>
        <position position="357"/>
    </location>
</feature>
<keyword evidence="3 6" id="KW-0808">Transferase</keyword>
<dbReference type="InterPro" id="IPR029063">
    <property type="entry name" value="SAM-dependent_MTases_sf"/>
</dbReference>
<feature type="binding site" evidence="6">
    <location>
        <position position="304"/>
    </location>
    <ligand>
        <name>S-adenosyl-L-methionine</name>
        <dbReference type="ChEBI" id="CHEBI:59789"/>
    </ligand>
</feature>